<dbReference type="RefSeq" id="WP_160762731.1">
    <property type="nucleotide sequence ID" value="NZ_WUPT01000001.1"/>
</dbReference>
<evidence type="ECO:0000259" key="7">
    <source>
        <dbReference type="PROSITE" id="PS50885"/>
    </source>
</evidence>
<reference evidence="8 9" key="2">
    <citation type="submission" date="2020-03" db="EMBL/GenBank/DDBJ databases">
        <title>Kangsaoukella pontilimi gen. nov., sp. nov., a new member of the family Rhodobacteraceae isolated from a tidal mudflat.</title>
        <authorList>
            <person name="Kim I.S."/>
        </authorList>
    </citation>
    <scope>NUCLEOTIDE SEQUENCE [LARGE SCALE GENOMIC DNA]</scope>
    <source>
        <strain evidence="8 9">GH1-50</strain>
    </source>
</reference>
<keyword evidence="5" id="KW-0812">Transmembrane</keyword>
<keyword evidence="2" id="KW-0145">Chemotaxis</keyword>
<dbReference type="Gene3D" id="6.10.340.10">
    <property type="match status" value="1"/>
</dbReference>
<feature type="transmembrane region" description="Helical" evidence="5">
    <location>
        <begin position="83"/>
        <end position="101"/>
    </location>
</feature>
<dbReference type="FunFam" id="1.10.287.950:FF:000001">
    <property type="entry name" value="Methyl-accepting chemotaxis sensory transducer"/>
    <property type="match status" value="1"/>
</dbReference>
<evidence type="ECO:0000259" key="6">
    <source>
        <dbReference type="PROSITE" id="PS50111"/>
    </source>
</evidence>
<keyword evidence="5" id="KW-0472">Membrane</keyword>
<keyword evidence="9" id="KW-1185">Reference proteome</keyword>
<dbReference type="GO" id="GO:0006935">
    <property type="term" value="P:chemotaxis"/>
    <property type="evidence" value="ECO:0007669"/>
    <property type="project" value="UniProtKB-KW"/>
</dbReference>
<evidence type="ECO:0000256" key="2">
    <source>
        <dbReference type="ARBA" id="ARBA00022500"/>
    </source>
</evidence>
<sequence>MTAADGTVLVEVKSDQSTPADVIDQMIVAANSARDNGERDVSEDGFVRAKPIRSGDQVVGGIAIAWTAAPLLQRIASETAKKYQTAGLVFLVLTVAAGLFFRQALAVPLRRLSVRTRGLADGDLTSEVHGQKRRDEIGDIAAQLDLLRDQLTLAEAAAEEVRFKSAGFQQASVGLVMTDADLKITFTNTAFEALFERPELMALLSEKGETGLVGALLDPRRVDGSTIKSLPVPKGKPAATDICIGDQTFTVMMNAIAGADGQTSGFVMEWSDATEARVTSAVLHALEATQVRADFTGDGHLKATNAMLDKIAPEVRNGVGKTLLDEVLASSSGDVHNLQRSTATARFDKYRLGKDRLVSGILSPIVNSSGLPSGFVFLGNDITASEQARNEAEAARVQLEDAQQAVVQSLSQALNSLAEGNLSVRIESPFSQEYEDLRHHFNASVAAIESAVSVVRDNSTTILSEVENIAGAADDLSRRTEQQAATLEEFAASLTELTASVGATADGASQANEVVLTARTNAENSGSVVREAVTAMGEIAESSEQISRIIGLIDDIAFQTNLLALNAGVEAARAGDAGRGFAVVASEVRALAQRSSDAAREINELISASTGQVKKGVSLVDKAGNALGDIVSSIGNIADHVNSIASSAREQSIGIGEINTAMAQLDEATQQNVAMFEETTAATHTLKSESNALVRATSQFTLGDKAETGYFSSNRKAVGQKAPARKPAAAGALTDGALALAAADSAEDDWEDF</sequence>
<keyword evidence="5" id="KW-1133">Transmembrane helix</keyword>
<dbReference type="CDD" id="cd06225">
    <property type="entry name" value="HAMP"/>
    <property type="match status" value="1"/>
</dbReference>
<feature type="domain" description="Methyl-accepting transducer" evidence="6">
    <location>
        <begin position="458"/>
        <end position="687"/>
    </location>
</feature>
<dbReference type="SMART" id="SM00304">
    <property type="entry name" value="HAMP"/>
    <property type="match status" value="2"/>
</dbReference>
<evidence type="ECO:0000256" key="3">
    <source>
        <dbReference type="ARBA" id="ARBA00029447"/>
    </source>
</evidence>
<protein>
    <submittedName>
        <fullName evidence="8">HAMP domain-containing protein</fullName>
    </submittedName>
</protein>
<evidence type="ECO:0000313" key="9">
    <source>
        <dbReference type="Proteomes" id="UP000480350"/>
    </source>
</evidence>
<dbReference type="Gene3D" id="3.30.450.20">
    <property type="entry name" value="PAS domain"/>
    <property type="match status" value="1"/>
</dbReference>
<dbReference type="CDD" id="cd11386">
    <property type="entry name" value="MCP_signal"/>
    <property type="match status" value="1"/>
</dbReference>
<evidence type="ECO:0000256" key="1">
    <source>
        <dbReference type="ARBA" id="ARBA00004370"/>
    </source>
</evidence>
<dbReference type="GO" id="GO:0016020">
    <property type="term" value="C:membrane"/>
    <property type="evidence" value="ECO:0007669"/>
    <property type="project" value="UniProtKB-SubCell"/>
</dbReference>
<gene>
    <name evidence="8" type="ORF">GQ651_03040</name>
</gene>
<dbReference type="Gene3D" id="1.10.287.950">
    <property type="entry name" value="Methyl-accepting chemotaxis protein"/>
    <property type="match status" value="1"/>
</dbReference>
<dbReference type="PROSITE" id="PS50111">
    <property type="entry name" value="CHEMOTAXIS_TRANSDUC_2"/>
    <property type="match status" value="1"/>
</dbReference>
<dbReference type="PROSITE" id="PS50885">
    <property type="entry name" value="HAMP"/>
    <property type="match status" value="2"/>
</dbReference>
<reference evidence="8 9" key="1">
    <citation type="submission" date="2019-12" db="EMBL/GenBank/DDBJ databases">
        <authorList>
            <person name="Lee S.D."/>
        </authorList>
    </citation>
    <scope>NUCLEOTIDE SEQUENCE [LARGE SCALE GENOMIC DNA]</scope>
    <source>
        <strain evidence="8 9">GH1-50</strain>
    </source>
</reference>
<accession>A0A7C9MVG5</accession>
<feature type="domain" description="HAMP" evidence="7">
    <location>
        <begin position="103"/>
        <end position="156"/>
    </location>
</feature>
<evidence type="ECO:0000256" key="5">
    <source>
        <dbReference type="SAM" id="Phobius"/>
    </source>
</evidence>
<dbReference type="PANTHER" id="PTHR43531:SF11">
    <property type="entry name" value="METHYL-ACCEPTING CHEMOTAXIS PROTEIN 3"/>
    <property type="match status" value="1"/>
</dbReference>
<evidence type="ECO:0000256" key="4">
    <source>
        <dbReference type="PROSITE-ProRule" id="PRU00284"/>
    </source>
</evidence>
<feature type="domain" description="HAMP" evidence="7">
    <location>
        <begin position="401"/>
        <end position="453"/>
    </location>
</feature>
<dbReference type="PANTHER" id="PTHR43531">
    <property type="entry name" value="PROTEIN ICFG"/>
    <property type="match status" value="1"/>
</dbReference>
<dbReference type="SUPFAM" id="SSF58104">
    <property type="entry name" value="Methyl-accepting chemotaxis protein (MCP) signaling domain"/>
    <property type="match status" value="1"/>
</dbReference>
<name>A0A7C9MVG5_9RHOB</name>
<comment type="similarity">
    <text evidence="3">Belongs to the methyl-accepting chemotaxis (MCP) protein family.</text>
</comment>
<dbReference type="GO" id="GO:0007165">
    <property type="term" value="P:signal transduction"/>
    <property type="evidence" value="ECO:0007669"/>
    <property type="project" value="UniProtKB-KW"/>
</dbReference>
<organism evidence="8 9">
    <name type="scientific">Kangsaoukella pontilimi</name>
    <dbReference type="NCBI Taxonomy" id="2691042"/>
    <lineage>
        <taxon>Bacteria</taxon>
        <taxon>Pseudomonadati</taxon>
        <taxon>Pseudomonadota</taxon>
        <taxon>Alphaproteobacteria</taxon>
        <taxon>Rhodobacterales</taxon>
        <taxon>Paracoccaceae</taxon>
        <taxon>Kangsaoukella</taxon>
    </lineage>
</organism>
<dbReference type="InterPro" id="IPR003660">
    <property type="entry name" value="HAMP_dom"/>
</dbReference>
<dbReference type="Pfam" id="PF00015">
    <property type="entry name" value="MCPsignal"/>
    <property type="match status" value="1"/>
</dbReference>
<proteinExistence type="inferred from homology"/>
<evidence type="ECO:0000313" key="8">
    <source>
        <dbReference type="EMBL" id="MXQ06814.1"/>
    </source>
</evidence>
<dbReference type="Pfam" id="PF00672">
    <property type="entry name" value="HAMP"/>
    <property type="match status" value="2"/>
</dbReference>
<dbReference type="SUPFAM" id="SSF158472">
    <property type="entry name" value="HAMP domain-like"/>
    <property type="match status" value="1"/>
</dbReference>
<dbReference type="SMART" id="SM00283">
    <property type="entry name" value="MA"/>
    <property type="match status" value="1"/>
</dbReference>
<dbReference type="Proteomes" id="UP000480350">
    <property type="component" value="Unassembled WGS sequence"/>
</dbReference>
<dbReference type="EMBL" id="WUPT01000001">
    <property type="protein sequence ID" value="MXQ06814.1"/>
    <property type="molecule type" value="Genomic_DNA"/>
</dbReference>
<dbReference type="InterPro" id="IPR004089">
    <property type="entry name" value="MCPsignal_dom"/>
</dbReference>
<keyword evidence="4" id="KW-0807">Transducer</keyword>
<comment type="subcellular location">
    <subcellularLocation>
        <location evidence="1">Membrane</location>
    </subcellularLocation>
</comment>
<comment type="caution">
    <text evidence="8">The sequence shown here is derived from an EMBL/GenBank/DDBJ whole genome shotgun (WGS) entry which is preliminary data.</text>
</comment>
<dbReference type="AlphaFoldDB" id="A0A7C9MVG5"/>
<dbReference type="InterPro" id="IPR051310">
    <property type="entry name" value="MCP_chemotaxis"/>
</dbReference>